<evidence type="ECO:0000313" key="4">
    <source>
        <dbReference type="Proteomes" id="UP001500575"/>
    </source>
</evidence>
<organism evidence="3 4">
    <name type="scientific">Nocardioides bigeumensis</name>
    <dbReference type="NCBI Taxonomy" id="433657"/>
    <lineage>
        <taxon>Bacteria</taxon>
        <taxon>Bacillati</taxon>
        <taxon>Actinomycetota</taxon>
        <taxon>Actinomycetes</taxon>
        <taxon>Propionibacteriales</taxon>
        <taxon>Nocardioidaceae</taxon>
        <taxon>Nocardioides</taxon>
    </lineage>
</organism>
<comment type="caution">
    <text evidence="3">The sequence shown here is derived from an EMBL/GenBank/DDBJ whole genome shotgun (WGS) entry which is preliminary data.</text>
</comment>
<feature type="region of interest" description="Disordered" evidence="1">
    <location>
        <begin position="1"/>
        <end position="46"/>
    </location>
</feature>
<protein>
    <recommendedName>
        <fullName evidence="2">Phosphodiester glycosidase domain-containing protein</fullName>
    </recommendedName>
</protein>
<accession>A0ABN2YN26</accession>
<sequence>MVAGTLLSAPSSAEPGRPVPGHDGPRPGEQTGDRTTHSSDGIRGKIAPRILGRAAAPVDTGWLSYPMAPGLTFTQWDRVDARGTIRAYLMTAQLGTPGLSIDYLGADEVPERKPVLDMVVEQAAIGGVNGDFFDISDTGAPLGIGASREAGLIHGRTSGWNAAFSISKAGVPEIGDLEVKAKVKGHDELRLEYVNSPTVFARRVGIFTPEWGRTSGSNVVDGQKKNVREVVINEKNRVVSNKGKLSSGKKIQGAVLVGRDKMAKRLAKLKVGSKVKVNYRVAGRPQVALTGNRQLVDERIRTVVDDSEMHPRTAIGVDRDTNSVLFLVIDGRQSFSRGYTMVELANLMIELGAEDALNLDGGGSSTMVGLRPDGSLGVLNSPSDGKQRPVPDGLQLTYTPLSQ</sequence>
<feature type="domain" description="Phosphodiester glycosidase" evidence="2">
    <location>
        <begin position="219"/>
        <end position="394"/>
    </location>
</feature>
<dbReference type="InterPro" id="IPR018711">
    <property type="entry name" value="NAGPA"/>
</dbReference>
<reference evidence="3 4" key="1">
    <citation type="journal article" date="2019" name="Int. J. Syst. Evol. Microbiol.">
        <title>The Global Catalogue of Microorganisms (GCM) 10K type strain sequencing project: providing services to taxonomists for standard genome sequencing and annotation.</title>
        <authorList>
            <consortium name="The Broad Institute Genomics Platform"/>
            <consortium name="The Broad Institute Genome Sequencing Center for Infectious Disease"/>
            <person name="Wu L."/>
            <person name="Ma J."/>
        </authorList>
    </citation>
    <scope>NUCLEOTIDE SEQUENCE [LARGE SCALE GENOMIC DNA]</scope>
    <source>
        <strain evidence="3 4">JCM 16021</strain>
    </source>
</reference>
<feature type="compositionally biased region" description="Basic and acidic residues" evidence="1">
    <location>
        <begin position="23"/>
        <end position="43"/>
    </location>
</feature>
<dbReference type="Proteomes" id="UP001500575">
    <property type="component" value="Unassembled WGS sequence"/>
</dbReference>
<dbReference type="PANTHER" id="PTHR40446:SF2">
    <property type="entry name" value="N-ACETYLGLUCOSAMINE-1-PHOSPHODIESTER ALPHA-N-ACETYLGLUCOSAMINIDASE"/>
    <property type="match status" value="1"/>
</dbReference>
<keyword evidence="4" id="KW-1185">Reference proteome</keyword>
<name>A0ABN2YN26_9ACTN</name>
<proteinExistence type="predicted"/>
<evidence type="ECO:0000313" key="3">
    <source>
        <dbReference type="EMBL" id="GAA2129769.1"/>
    </source>
</evidence>
<gene>
    <name evidence="3" type="ORF">GCM10009843_31710</name>
</gene>
<dbReference type="EMBL" id="BAAAQQ010000013">
    <property type="protein sequence ID" value="GAA2129769.1"/>
    <property type="molecule type" value="Genomic_DNA"/>
</dbReference>
<dbReference type="Pfam" id="PF09992">
    <property type="entry name" value="NAGPA"/>
    <property type="match status" value="1"/>
</dbReference>
<evidence type="ECO:0000256" key="1">
    <source>
        <dbReference type="SAM" id="MobiDB-lite"/>
    </source>
</evidence>
<evidence type="ECO:0000259" key="2">
    <source>
        <dbReference type="Pfam" id="PF09992"/>
    </source>
</evidence>
<feature type="region of interest" description="Disordered" evidence="1">
    <location>
        <begin position="372"/>
        <end position="403"/>
    </location>
</feature>
<dbReference type="PANTHER" id="PTHR40446">
    <property type="entry name" value="N-ACETYLGLUCOSAMINE-1-PHOSPHODIESTER ALPHA-N-ACETYLGLUCOSAMINIDASE"/>
    <property type="match status" value="1"/>
</dbReference>